<dbReference type="EMBL" id="KX489493">
    <property type="protein sequence ID" value="AOO91857.1"/>
    <property type="molecule type" value="Genomic_DNA"/>
</dbReference>
<evidence type="ECO:0000256" key="3">
    <source>
        <dbReference type="ARBA" id="ARBA00022679"/>
    </source>
</evidence>
<evidence type="ECO:0000256" key="1">
    <source>
        <dbReference type="ARBA" id="ARBA00006739"/>
    </source>
</evidence>
<dbReference type="PANTHER" id="PTHR43685">
    <property type="entry name" value="GLYCOSYLTRANSFERASE"/>
    <property type="match status" value="1"/>
</dbReference>
<dbReference type="SUPFAM" id="SSF53448">
    <property type="entry name" value="Nucleotide-diphospho-sugar transferases"/>
    <property type="match status" value="1"/>
</dbReference>
<proteinExistence type="inferred from homology"/>
<dbReference type="AlphaFoldDB" id="A0A1B8R939"/>
<feature type="domain" description="Glycosyltransferase 2-like" evidence="4">
    <location>
        <begin position="7"/>
        <end position="165"/>
    </location>
</feature>
<name>A0A1B8R939_RHILT</name>
<dbReference type="PANTHER" id="PTHR43685:SF5">
    <property type="entry name" value="GLYCOSYLTRANSFERASE EPSE-RELATED"/>
    <property type="match status" value="1"/>
</dbReference>
<evidence type="ECO:0000256" key="2">
    <source>
        <dbReference type="ARBA" id="ARBA00022676"/>
    </source>
</evidence>
<dbReference type="RefSeq" id="WP_028734747.1">
    <property type="nucleotide sequence ID" value="NZ_MAMO01000050.1"/>
</dbReference>
<dbReference type="GO" id="GO:0016757">
    <property type="term" value="F:glycosyltransferase activity"/>
    <property type="evidence" value="ECO:0007669"/>
    <property type="project" value="UniProtKB-KW"/>
</dbReference>
<accession>A0A1B8R939</accession>
<keyword evidence="3 5" id="KW-0808">Transferase</keyword>
<dbReference type="InterPro" id="IPR029044">
    <property type="entry name" value="Nucleotide-diphossugar_trans"/>
</dbReference>
<evidence type="ECO:0000259" key="4">
    <source>
        <dbReference type="Pfam" id="PF00535"/>
    </source>
</evidence>
<keyword evidence="2" id="KW-0328">Glycosyltransferase</keyword>
<dbReference type="Gene3D" id="3.90.550.10">
    <property type="entry name" value="Spore Coat Polysaccharide Biosynthesis Protein SpsA, Chain A"/>
    <property type="match status" value="1"/>
</dbReference>
<dbReference type="CDD" id="cd04196">
    <property type="entry name" value="GT_2_like_d"/>
    <property type="match status" value="1"/>
</dbReference>
<dbReference type="InterPro" id="IPR001173">
    <property type="entry name" value="Glyco_trans_2-like"/>
</dbReference>
<dbReference type="InterPro" id="IPR050834">
    <property type="entry name" value="Glycosyltransf_2"/>
</dbReference>
<sequence length="303" mass="34215">MIDILCATFNGMRHLQEQIASIEAQTLTDWHVTFFDDGSTDGTVEMLAALAVNDARFSLIRNPVNLGFCGNFLGNLSKLKNADVYAFSDQDDIWYPEKLERGIDWLGRIDAGTPAVYFARTEIVDEHLNHVGLSPKFKLEPSFRNALVQSIGGGNTMMFNQAARDLVVNTLPKTRLISHDWWFYIVVAGCGGIVRYDSEPVLKYRQHAANLIGANNSISGQIVRLWMALQGQWRAWNTVHELAIATFEDRLTPENRAAFHAFQRARHGGWPFERLSVLKRTGIKRQSALQTKFLPILALLNRL</sequence>
<reference evidence="5" key="2">
    <citation type="journal article" date="2016" name="Front. Microbiol.">
        <title>The Regulatory Protein RosR Affects Rhizobium leguminosarum bv. trifolii Protein Profiles, Cell Surface Properties, and Symbiosis with Clover.</title>
        <authorList>
            <person name="Rachwal K."/>
            <person name="Boguszewska A."/>
            <person name="Kopcinska J."/>
            <person name="Karas M."/>
            <person name="Tchorzewski M."/>
            <person name="Janczarek M."/>
        </authorList>
    </citation>
    <scope>NUCLEOTIDE SEQUENCE</scope>
    <source>
        <strain evidence="5">Rt24.2</strain>
    </source>
</reference>
<evidence type="ECO:0000313" key="5">
    <source>
        <dbReference type="EMBL" id="AOO91857.1"/>
    </source>
</evidence>
<dbReference type="Pfam" id="PF00535">
    <property type="entry name" value="Glycos_transf_2"/>
    <property type="match status" value="1"/>
</dbReference>
<comment type="similarity">
    <text evidence="1">Belongs to the glycosyltransferase 2 family.</text>
</comment>
<organism evidence="5">
    <name type="scientific">Rhizobium leguminosarum bv. trifolii</name>
    <dbReference type="NCBI Taxonomy" id="386"/>
    <lineage>
        <taxon>Bacteria</taxon>
        <taxon>Pseudomonadati</taxon>
        <taxon>Pseudomonadota</taxon>
        <taxon>Alphaproteobacteria</taxon>
        <taxon>Hyphomicrobiales</taxon>
        <taxon>Rhizobiaceae</taxon>
        <taxon>Rhizobium/Agrobacterium group</taxon>
        <taxon>Rhizobium</taxon>
    </lineage>
</organism>
<protein>
    <submittedName>
        <fullName evidence="5">Glycosyl transferase</fullName>
    </submittedName>
</protein>
<reference evidence="5" key="1">
    <citation type="journal article" date="2015" name="BMC Genomics">
        <title>Transcriptome profiling of a Rhizobium leguminosarum bv. trifolii rosR mutant reveals the role of the transcriptional regulator RosR in motility, synthesis of cell-surface components, and other cellular processes.</title>
        <authorList>
            <person name="Rachwal K."/>
            <person name="Matczynska E."/>
            <person name="Janczarek M."/>
        </authorList>
    </citation>
    <scope>NUCLEOTIDE SEQUENCE</scope>
    <source>
        <strain evidence="5">Rt24.2</strain>
    </source>
</reference>